<dbReference type="Proteomes" id="UP001595792">
    <property type="component" value="Unassembled WGS sequence"/>
</dbReference>
<protein>
    <submittedName>
        <fullName evidence="2">Sua5 family C-terminal domain-containing protein</fullName>
    </submittedName>
</protein>
<dbReference type="RefSeq" id="WP_378960705.1">
    <property type="nucleotide sequence ID" value="NZ_JBHRXC010000016.1"/>
</dbReference>
<dbReference type="InterPro" id="IPR038385">
    <property type="entry name" value="Sua5/YwlC_C"/>
</dbReference>
<reference evidence="3" key="1">
    <citation type="journal article" date="2019" name="Int. J. Syst. Evol. Microbiol.">
        <title>The Global Catalogue of Microorganisms (GCM) 10K type strain sequencing project: providing services to taxonomists for standard genome sequencing and annotation.</title>
        <authorList>
            <consortium name="The Broad Institute Genomics Platform"/>
            <consortium name="The Broad Institute Genome Sequencing Center for Infectious Disease"/>
            <person name="Wu L."/>
            <person name="Ma J."/>
        </authorList>
    </citation>
    <scope>NUCLEOTIDE SEQUENCE [LARGE SCALE GENOMIC DNA]</scope>
    <source>
        <strain evidence="3">CCM 8689</strain>
    </source>
</reference>
<evidence type="ECO:0000313" key="2">
    <source>
        <dbReference type="EMBL" id="MFC4197266.1"/>
    </source>
</evidence>
<organism evidence="2 3">
    <name type="scientific">Pedobacter jamesrossensis</name>
    <dbReference type="NCBI Taxonomy" id="1908238"/>
    <lineage>
        <taxon>Bacteria</taxon>
        <taxon>Pseudomonadati</taxon>
        <taxon>Bacteroidota</taxon>
        <taxon>Sphingobacteriia</taxon>
        <taxon>Sphingobacteriales</taxon>
        <taxon>Sphingobacteriaceae</taxon>
        <taxon>Pedobacter</taxon>
    </lineage>
</organism>
<dbReference type="Pfam" id="PF03481">
    <property type="entry name" value="Sua5_C"/>
    <property type="match status" value="1"/>
</dbReference>
<keyword evidence="3" id="KW-1185">Reference proteome</keyword>
<feature type="domain" description="Threonylcarbamoyl-AMP synthase C-terminal" evidence="1">
    <location>
        <begin position="12"/>
        <end position="134"/>
    </location>
</feature>
<evidence type="ECO:0000259" key="1">
    <source>
        <dbReference type="Pfam" id="PF03481"/>
    </source>
</evidence>
<comment type="caution">
    <text evidence="2">The sequence shown here is derived from an EMBL/GenBank/DDBJ whole genome shotgun (WGS) entry which is preliminary data.</text>
</comment>
<proteinExistence type="predicted"/>
<dbReference type="Gene3D" id="3.40.50.11030">
    <property type="entry name" value="Threonylcarbamoyl-AMP synthase, C-terminal domain"/>
    <property type="match status" value="1"/>
</dbReference>
<name>A0ABV8NN17_9SPHI</name>
<sequence length="140" mass="15611">MIELYYRHGSVPLEQIENICGKIKTYTTSDKSPRSPGMLSKHYFPSTRTVLSDNPLLLASVMRSKGIRIGLLIFNRKTADTEAEHIVVLSDIGDLSQAAMKLYSALHILDQMKLDIIIAEKVPDIGIGRAINDWLISVSK</sequence>
<evidence type="ECO:0000313" key="3">
    <source>
        <dbReference type="Proteomes" id="UP001595792"/>
    </source>
</evidence>
<accession>A0ABV8NN17</accession>
<gene>
    <name evidence="2" type="ORF">ACFOUY_11205</name>
</gene>
<dbReference type="EMBL" id="JBHSBY010000109">
    <property type="protein sequence ID" value="MFC4197266.1"/>
    <property type="molecule type" value="Genomic_DNA"/>
</dbReference>
<dbReference type="InterPro" id="IPR005145">
    <property type="entry name" value="Sua5_C"/>
</dbReference>